<proteinExistence type="predicted"/>
<comment type="caution">
    <text evidence="2">The sequence shown here is derived from an EMBL/GenBank/DDBJ whole genome shotgun (WGS) entry which is preliminary data.</text>
</comment>
<evidence type="ECO:0000313" key="2">
    <source>
        <dbReference type="EMBL" id="CAF1678165.1"/>
    </source>
</evidence>
<dbReference type="AlphaFoldDB" id="A0A816GQI0"/>
<sequence length="351" mass="40864">INRHAQASIMLLSIMDSAEFDLNNTLLSSSSMSSIDSDDYDKELRLAAELGRCLLERNHELQNYINLLQKQFDDKQSDMKLLHSKYLALREQLEAKCKQNELLDAANVDLEQELRLQRHENEKNRQHVKELFDLCEKTRKQCHDIEHEYGKFRTKQFTSYFHLKQTNSPYQTSTFSTPVSSKRQRSNSFSLKPVPITPTSVISPVSPNLFDTSHTSIFKSHLTDLKLRINSLTMECSSLNDQLLQSEQEKLDLVDRITQLERHYRDDSDSLQNEINSYRKLLEKSSHDNTKFLPSNIYSPSEHDLSLYDEVSLESKPSKSSYEPTNYKDLFARVYEKLKTNVSNSPKMTNH</sequence>
<protein>
    <submittedName>
        <fullName evidence="2">Uncharacterized protein</fullName>
    </submittedName>
</protein>
<dbReference type="Proteomes" id="UP000663828">
    <property type="component" value="Unassembled WGS sequence"/>
</dbReference>
<evidence type="ECO:0000256" key="1">
    <source>
        <dbReference type="SAM" id="Coils"/>
    </source>
</evidence>
<organism evidence="2 3">
    <name type="scientific">Adineta ricciae</name>
    <name type="common">Rotifer</name>
    <dbReference type="NCBI Taxonomy" id="249248"/>
    <lineage>
        <taxon>Eukaryota</taxon>
        <taxon>Metazoa</taxon>
        <taxon>Spiralia</taxon>
        <taxon>Gnathifera</taxon>
        <taxon>Rotifera</taxon>
        <taxon>Eurotatoria</taxon>
        <taxon>Bdelloidea</taxon>
        <taxon>Adinetida</taxon>
        <taxon>Adinetidae</taxon>
        <taxon>Adineta</taxon>
    </lineage>
</organism>
<feature type="coiled-coil region" evidence="1">
    <location>
        <begin position="222"/>
        <end position="249"/>
    </location>
</feature>
<keyword evidence="3" id="KW-1185">Reference proteome</keyword>
<keyword evidence="1" id="KW-0175">Coiled coil</keyword>
<gene>
    <name evidence="2" type="ORF">XAT740_LOCUS60018</name>
</gene>
<reference evidence="2" key="1">
    <citation type="submission" date="2021-02" db="EMBL/GenBank/DDBJ databases">
        <authorList>
            <person name="Nowell W R."/>
        </authorList>
    </citation>
    <scope>NUCLEOTIDE SEQUENCE</scope>
</reference>
<evidence type="ECO:0000313" key="3">
    <source>
        <dbReference type="Proteomes" id="UP000663828"/>
    </source>
</evidence>
<dbReference type="EMBL" id="CAJNOR010014419">
    <property type="protein sequence ID" value="CAF1678165.1"/>
    <property type="molecule type" value="Genomic_DNA"/>
</dbReference>
<name>A0A816GQI0_ADIRI</name>
<feature type="non-terminal residue" evidence="2">
    <location>
        <position position="1"/>
    </location>
</feature>
<accession>A0A816GQI0</accession>